<evidence type="ECO:0000313" key="2">
    <source>
        <dbReference type="EMBL" id="SVC22115.1"/>
    </source>
</evidence>
<name>A0A382KEU2_9ZZZZ</name>
<gene>
    <name evidence="2" type="ORF">METZ01_LOCUS274969</name>
</gene>
<proteinExistence type="predicted"/>
<feature type="region of interest" description="Disordered" evidence="1">
    <location>
        <begin position="1"/>
        <end position="34"/>
    </location>
</feature>
<feature type="non-terminal residue" evidence="2">
    <location>
        <position position="168"/>
    </location>
</feature>
<organism evidence="2">
    <name type="scientific">marine metagenome</name>
    <dbReference type="NCBI Taxonomy" id="408172"/>
    <lineage>
        <taxon>unclassified sequences</taxon>
        <taxon>metagenomes</taxon>
        <taxon>ecological metagenomes</taxon>
    </lineage>
</organism>
<sequence>VGDDPNTPPHAAEVPYHRPHRPGRSQPPRGDTDAMKITQAVIIISEGAPMRREVRHSHGGSIDKIPPGLSGRFTHTSGYGGTPEFEAPVYVAEQESPTYSATLRLVTDGELSAYSGFASGFSAEELLWQARDFTARIAPLLPGVDVFDREYVWQRLWYAQRFFYTGRQ</sequence>
<feature type="non-terminal residue" evidence="2">
    <location>
        <position position="1"/>
    </location>
</feature>
<dbReference type="AlphaFoldDB" id="A0A382KEU2"/>
<reference evidence="2" key="1">
    <citation type="submission" date="2018-05" db="EMBL/GenBank/DDBJ databases">
        <authorList>
            <person name="Lanie J.A."/>
            <person name="Ng W.-L."/>
            <person name="Kazmierczak K.M."/>
            <person name="Andrzejewski T.M."/>
            <person name="Davidsen T.M."/>
            <person name="Wayne K.J."/>
            <person name="Tettelin H."/>
            <person name="Glass J.I."/>
            <person name="Rusch D."/>
            <person name="Podicherti R."/>
            <person name="Tsui H.-C.T."/>
            <person name="Winkler M.E."/>
        </authorList>
    </citation>
    <scope>NUCLEOTIDE SEQUENCE</scope>
</reference>
<evidence type="ECO:0000256" key="1">
    <source>
        <dbReference type="SAM" id="MobiDB-lite"/>
    </source>
</evidence>
<dbReference type="EMBL" id="UINC01079777">
    <property type="protein sequence ID" value="SVC22115.1"/>
    <property type="molecule type" value="Genomic_DNA"/>
</dbReference>
<protein>
    <submittedName>
        <fullName evidence="2">Uncharacterized protein</fullName>
    </submittedName>
</protein>
<accession>A0A382KEU2</accession>